<keyword evidence="2" id="KW-0677">Repeat</keyword>
<evidence type="ECO:0000313" key="4">
    <source>
        <dbReference type="EMBL" id="CAF0723244.1"/>
    </source>
</evidence>
<dbReference type="PANTHER" id="PTHR44099">
    <property type="entry name" value="RABCONNECTIN-3B, ISOFORM A"/>
    <property type="match status" value="1"/>
</dbReference>
<evidence type="ECO:0000256" key="1">
    <source>
        <dbReference type="ARBA" id="ARBA00022574"/>
    </source>
</evidence>
<dbReference type="InterPro" id="IPR036322">
    <property type="entry name" value="WD40_repeat_dom_sf"/>
</dbReference>
<dbReference type="GO" id="GO:0005737">
    <property type="term" value="C:cytoplasm"/>
    <property type="evidence" value="ECO:0007669"/>
    <property type="project" value="TreeGrafter"/>
</dbReference>
<dbReference type="Gene3D" id="2.130.10.10">
    <property type="entry name" value="YVTN repeat-like/Quinoprotein amine dehydrogenase"/>
    <property type="match status" value="2"/>
</dbReference>
<feature type="repeat" description="WD" evidence="3">
    <location>
        <begin position="62"/>
        <end position="106"/>
    </location>
</feature>
<feature type="repeat" description="WD" evidence="3">
    <location>
        <begin position="470"/>
        <end position="517"/>
    </location>
</feature>
<dbReference type="PROSITE" id="PS00678">
    <property type="entry name" value="WD_REPEATS_1"/>
    <property type="match status" value="2"/>
</dbReference>
<gene>
    <name evidence="4" type="ORF">OXX778_LOCUS2317</name>
</gene>
<keyword evidence="5" id="KW-1185">Reference proteome</keyword>
<organism evidence="4 5">
    <name type="scientific">Brachionus calyciflorus</name>
    <dbReference type="NCBI Taxonomy" id="104777"/>
    <lineage>
        <taxon>Eukaryota</taxon>
        <taxon>Metazoa</taxon>
        <taxon>Spiralia</taxon>
        <taxon>Gnathifera</taxon>
        <taxon>Rotifera</taxon>
        <taxon>Eurotatoria</taxon>
        <taxon>Monogononta</taxon>
        <taxon>Pseudotrocha</taxon>
        <taxon>Ploima</taxon>
        <taxon>Brachionidae</taxon>
        <taxon>Brachionus</taxon>
    </lineage>
</organism>
<keyword evidence="1 3" id="KW-0853">WD repeat</keyword>
<evidence type="ECO:0000256" key="2">
    <source>
        <dbReference type="ARBA" id="ARBA00022737"/>
    </source>
</evidence>
<feature type="repeat" description="WD" evidence="3">
    <location>
        <begin position="566"/>
        <end position="607"/>
    </location>
</feature>
<dbReference type="SMART" id="SM00320">
    <property type="entry name" value="WD40"/>
    <property type="match status" value="6"/>
</dbReference>
<evidence type="ECO:0000313" key="5">
    <source>
        <dbReference type="Proteomes" id="UP000663879"/>
    </source>
</evidence>
<reference evidence="4" key="1">
    <citation type="submission" date="2021-02" db="EMBL/GenBank/DDBJ databases">
        <authorList>
            <person name="Nowell W R."/>
        </authorList>
    </citation>
    <scope>NUCLEOTIDE SEQUENCE</scope>
    <source>
        <strain evidence="4">Ploen Becks lab</strain>
    </source>
</reference>
<protein>
    <submittedName>
        <fullName evidence="4">Uncharacterized protein</fullName>
    </submittedName>
</protein>
<proteinExistence type="predicted"/>
<dbReference type="InterPro" id="IPR019775">
    <property type="entry name" value="WD40_repeat_CS"/>
</dbReference>
<dbReference type="AlphaFoldDB" id="A0A813MJL7"/>
<dbReference type="PROSITE" id="PS50082">
    <property type="entry name" value="WD_REPEATS_2"/>
    <property type="match status" value="3"/>
</dbReference>
<accession>A0A813MJL7</accession>
<evidence type="ECO:0000256" key="3">
    <source>
        <dbReference type="PROSITE-ProRule" id="PRU00221"/>
    </source>
</evidence>
<dbReference type="InterPro" id="IPR015943">
    <property type="entry name" value="WD40/YVTN_repeat-like_dom_sf"/>
</dbReference>
<comment type="caution">
    <text evidence="4">The sequence shown here is derived from an EMBL/GenBank/DDBJ whole genome shotgun (WGS) entry which is preliminary data.</text>
</comment>
<dbReference type="InterPro" id="IPR001680">
    <property type="entry name" value="WD40_rpt"/>
</dbReference>
<dbReference type="InterPro" id="IPR049916">
    <property type="entry name" value="WDR72-like"/>
</dbReference>
<dbReference type="OrthoDB" id="338622at2759"/>
<name>A0A813MJL7_9BILA</name>
<sequence length="1007" mass="113066">MPSTSSGSLILPIVLWDNNPPECQISSMLINETEKYIFTGTTSGHIIIWDFNIDEITPVCLMIGHTSVVNCLAKAGSTKDEEYIVSSSENGEMKLWEINEKKCIENIKMSNTIHKHIYSSKLSGRYTRLFCIGNYTDVLVIDPISLDILYTLVSREKHEWIKALCINSLSNKQDDVIVGVSVTGTIKLWTLSANEVKGSEIVEHEFKSSLCENASTLASCPGKQRIFIIVCPTFFQIFDAVDFTVLCQVNTSSLVQDETINFTNGFFIDINNVLVCTSDGMAYLYSLPENINPSSPVFRKSSGLVGTDKYFKANLVCKFNSFDSTDRILTEKTKIKHFFCSPIFYFYELRKRTTPLYTQNDSTHPPATTQRFLIKGDSFSQLSVWNLNINSKDLTRSSDYKTSLKKFWSENFRQDNETVGSISTLLYLSKIDKIVYGMNDGSIVIVPAIDFLIKSLFRRRLNERTHIIKLKKHTAKVTCILYPHAEHTRYDPTILVTGSLDFSIILWNINTGEMIHKFVVQTGEILQLSVPPNNVNPRILQCICSISSDHSVALLSLKECKPVMIASRHLFPVLFVKWRPLDDYLIVKCSDGGVFVWQIETGNLDRVAHGLVAEDILNAADEIVNNPDNFSPQSPTANVFIPTQVSNNIISQALNNPSAYISHSTPMIISNKSISNQTIALAHTLQKRNFSHAIKAISQKLASTKEDPKKVLPVIDSSSINYPLVIQPFHLSSNDPVKHLILFDIDALLTTLVLEEYAIDATLKQLKSSLYRDAHNASSAPAPLILPSQRINTEFTQNALKRNASAKLLDSIDIKQLNSFKSKINYAKSIIDLTHILLSSLHVWSIDQSADEKFSEQFSLQKPKYPISFGRISRGAHLFVMFPPKKASFNFEQADGISATSSMNEIKSDVSSPTRMVSTKSFNLIDFDSEEELIRKSASNSSYSVASLPRGNSMQIFESRKLATPSPTREYWLSIKSITTEHLLAILAISNSFMHLNSFIDLQVKKE</sequence>
<dbReference type="PANTHER" id="PTHR44099:SF4">
    <property type="entry name" value="RABCONNECTIN-3B, ISOFORM A"/>
    <property type="match status" value="1"/>
</dbReference>
<dbReference type="SUPFAM" id="SSF50978">
    <property type="entry name" value="WD40 repeat-like"/>
    <property type="match status" value="1"/>
</dbReference>
<dbReference type="Proteomes" id="UP000663879">
    <property type="component" value="Unassembled WGS sequence"/>
</dbReference>
<dbReference type="Pfam" id="PF00400">
    <property type="entry name" value="WD40"/>
    <property type="match status" value="2"/>
</dbReference>
<dbReference type="EMBL" id="CAJNOC010000178">
    <property type="protein sequence ID" value="CAF0723244.1"/>
    <property type="molecule type" value="Genomic_DNA"/>
</dbReference>